<dbReference type="EMBL" id="CP054022">
    <property type="protein sequence ID" value="QKK20275.1"/>
    <property type="molecule type" value="Genomic_DNA"/>
</dbReference>
<evidence type="ECO:0000313" key="2">
    <source>
        <dbReference type="Proteomes" id="UP000305673"/>
    </source>
</evidence>
<protein>
    <submittedName>
        <fullName evidence="1">Uncharacterized protein</fullName>
    </submittedName>
</protein>
<organism evidence="1 2">
    <name type="scientific">Rhizobium indicum</name>
    <dbReference type="NCBI Taxonomy" id="2583231"/>
    <lineage>
        <taxon>Bacteria</taxon>
        <taxon>Pseudomonadati</taxon>
        <taxon>Pseudomonadota</taxon>
        <taxon>Alphaproteobacteria</taxon>
        <taxon>Hyphomicrobiales</taxon>
        <taxon>Rhizobiaceae</taxon>
        <taxon>Rhizobium/Agrobacterium group</taxon>
        <taxon>Rhizobium</taxon>
    </lineage>
</organism>
<dbReference type="Proteomes" id="UP000305673">
    <property type="component" value="Plasmid pPR12A201"/>
</dbReference>
<reference evidence="1 2" key="1">
    <citation type="submission" date="2020-05" db="EMBL/GenBank/DDBJ databases">
        <title>Genome sequences of pea root nodulating Rhizobium spp.</title>
        <authorList>
            <person name="Rahi P."/>
        </authorList>
    </citation>
    <scope>NUCLEOTIDE SEQUENCE [LARGE SCALE GENOMIC DNA]</scope>
    <source>
        <strain evidence="2">JKLM 12A2</strain>
        <plasmid evidence="1 2">pPR12A201</plasmid>
    </source>
</reference>
<geneLocation type="plasmid" evidence="1 2">
    <name>pPR12A201</name>
</geneLocation>
<evidence type="ECO:0000313" key="1">
    <source>
        <dbReference type="EMBL" id="QKK20275.1"/>
    </source>
</evidence>
<proteinExistence type="predicted"/>
<accession>A0ABX6PNN1</accession>
<name>A0ABX6PNN1_9HYPH</name>
<gene>
    <name evidence="1" type="ORF">FFM53_028015</name>
</gene>
<keyword evidence="1" id="KW-0614">Plasmid</keyword>
<keyword evidence="2" id="KW-1185">Reference proteome</keyword>
<dbReference type="RefSeq" id="WP_138391237.1">
    <property type="nucleotide sequence ID" value="NZ_CP054022.1"/>
</dbReference>
<sequence length="96" mass="10475">MSVVGPFFYELPAAERQAILERLAVTLERNARWAAEQGDDALEMVMRSVGTALLSVAGDLATTDITLAQDVAARAVNLITTFHCRYPEYPVGPTLH</sequence>